<dbReference type="EMBL" id="KC821622">
    <property type="protein sequence ID" value="AGO48799.1"/>
    <property type="molecule type" value="Genomic_DNA"/>
</dbReference>
<keyword evidence="1" id="KW-1133">Transmembrane helix</keyword>
<dbReference type="Proteomes" id="UP000014727">
    <property type="component" value="Segment"/>
</dbReference>
<evidence type="ECO:0000256" key="1">
    <source>
        <dbReference type="SAM" id="Phobius"/>
    </source>
</evidence>
<proteinExistence type="predicted"/>
<dbReference type="RefSeq" id="YP_008241098.1">
    <property type="nucleotide sequence ID" value="NC_021792.1"/>
</dbReference>
<keyword evidence="1" id="KW-0472">Membrane</keyword>
<keyword evidence="3" id="KW-1185">Reference proteome</keyword>
<sequence length="38" mass="4490">MHKEDNNDLFGEEFVYRLRFFLTVLVMVIALSVFLIIG</sequence>
<keyword evidence="1" id="KW-0812">Transmembrane</keyword>
<gene>
    <name evidence="2" type="ORF">Phi46:3_gp055</name>
</gene>
<reference evidence="2 3" key="1">
    <citation type="journal article" date="2013" name="Proc. Natl. Acad. Sci. U.S.A.">
        <title>Twelve previously unknown phage genera are ubiquitous in global oceans.</title>
        <authorList>
            <person name="Holmfeldt K."/>
            <person name="Solonenko N."/>
            <person name="Shah M."/>
            <person name="Corrier K."/>
            <person name="Riemann L."/>
            <person name="Verberkmoes N.C."/>
            <person name="Sullivan M.B."/>
        </authorList>
    </citation>
    <scope>NUCLEOTIDE SEQUENCE [LARGE SCALE GENOMIC DNA]</scope>
    <source>
        <strain evidence="2">Phi46:3</strain>
    </source>
</reference>
<organism evidence="2 3">
    <name type="scientific">Cellulophaga phage phi46:3</name>
    <dbReference type="NCBI Taxonomy" id="1327985"/>
    <lineage>
        <taxon>Viruses</taxon>
        <taxon>Duplodnaviria</taxon>
        <taxon>Heunggongvirae</taxon>
        <taxon>Uroviricota</taxon>
        <taxon>Caudoviricetes</taxon>
        <taxon>Pachyviridae</taxon>
        <taxon>Bacelvirus</taxon>
        <taxon>Bacelvirus phi46tres</taxon>
    </lineage>
</organism>
<evidence type="ECO:0000313" key="3">
    <source>
        <dbReference type="Proteomes" id="UP000014727"/>
    </source>
</evidence>
<name>R9ZZN6_9CAUD</name>
<protein>
    <submittedName>
        <fullName evidence="2">Uncharacterized protein</fullName>
    </submittedName>
</protein>
<feature type="transmembrane region" description="Helical" evidence="1">
    <location>
        <begin position="20"/>
        <end position="37"/>
    </location>
</feature>
<dbReference type="GeneID" id="16797274"/>
<reference evidence="3" key="2">
    <citation type="submission" date="2013-03" db="EMBL/GenBank/DDBJ databases">
        <title>The Cellulophaga phages: a novel, diverse, and globally ubiquitous model system.</title>
        <authorList>
            <person name="Holmfeldt K."/>
            <person name="Solonenko N."/>
            <person name="Shah M."/>
            <person name="Corrier K."/>
            <person name="Riemann L."/>
            <person name="VerBerkmoes N.C."/>
            <person name="Sullivan M.B."/>
        </authorList>
    </citation>
    <scope>NUCLEOTIDE SEQUENCE [LARGE SCALE GENOMIC DNA]</scope>
</reference>
<accession>R9ZZN6</accession>
<dbReference type="KEGG" id="vg:16797274"/>
<evidence type="ECO:0000313" key="2">
    <source>
        <dbReference type="EMBL" id="AGO48799.1"/>
    </source>
</evidence>